<reference evidence="2" key="1">
    <citation type="journal article" date="2019" name="Gigascience">
        <title>De novo genome assembly of the endangered Acer yangbiense, a plant species with extremely small populations endemic to Yunnan Province, China.</title>
        <authorList>
            <person name="Yang J."/>
            <person name="Wariss H.M."/>
            <person name="Tao L."/>
            <person name="Zhang R."/>
            <person name="Yun Q."/>
            <person name="Hollingsworth P."/>
            <person name="Dao Z."/>
            <person name="Luo G."/>
            <person name="Guo H."/>
            <person name="Ma Y."/>
            <person name="Sun W."/>
        </authorList>
    </citation>
    <scope>NUCLEOTIDE SEQUENCE [LARGE SCALE GENOMIC DNA]</scope>
    <source>
        <strain evidence="2">cv. br00</strain>
    </source>
</reference>
<sequence length="116" mass="12879">MARRAPSCDDNGDDCSRGGGEALIPCSNIYFSSSSFAEQTNRMSCKNYCSKCDMVVGDIFYGTDDYLDVKDSIHKEDVLEHYRRETIMRFPRADEEAPVPFCSSPPALGFSASPDI</sequence>
<name>A0A5N5LST5_9ROSI</name>
<dbReference type="EMBL" id="VDCV01000008">
    <property type="protein sequence ID" value="KAB5545186.1"/>
    <property type="molecule type" value="Genomic_DNA"/>
</dbReference>
<comment type="caution">
    <text evidence="1">The sequence shown here is derived from an EMBL/GenBank/DDBJ whole genome shotgun (WGS) entry which is preliminary data.</text>
</comment>
<gene>
    <name evidence="1" type="ORF">DKX38_013298</name>
</gene>
<organism evidence="1 2">
    <name type="scientific">Salix brachista</name>
    <dbReference type="NCBI Taxonomy" id="2182728"/>
    <lineage>
        <taxon>Eukaryota</taxon>
        <taxon>Viridiplantae</taxon>
        <taxon>Streptophyta</taxon>
        <taxon>Embryophyta</taxon>
        <taxon>Tracheophyta</taxon>
        <taxon>Spermatophyta</taxon>
        <taxon>Magnoliopsida</taxon>
        <taxon>eudicotyledons</taxon>
        <taxon>Gunneridae</taxon>
        <taxon>Pentapetalae</taxon>
        <taxon>rosids</taxon>
        <taxon>fabids</taxon>
        <taxon>Malpighiales</taxon>
        <taxon>Salicaceae</taxon>
        <taxon>Saliceae</taxon>
        <taxon>Salix</taxon>
    </lineage>
</organism>
<proteinExistence type="predicted"/>
<dbReference type="AlphaFoldDB" id="A0A5N5LST5"/>
<accession>A0A5N5LST5</accession>
<protein>
    <submittedName>
        <fullName evidence="1">Uncharacterized protein</fullName>
    </submittedName>
</protein>
<dbReference type="Proteomes" id="UP000326939">
    <property type="component" value="Chromosome 8"/>
</dbReference>
<evidence type="ECO:0000313" key="2">
    <source>
        <dbReference type="Proteomes" id="UP000326939"/>
    </source>
</evidence>
<keyword evidence="2" id="KW-1185">Reference proteome</keyword>
<evidence type="ECO:0000313" key="1">
    <source>
        <dbReference type="EMBL" id="KAB5545186.1"/>
    </source>
</evidence>